<evidence type="ECO:0000259" key="1">
    <source>
        <dbReference type="PROSITE" id="PS50234"/>
    </source>
</evidence>
<proteinExistence type="predicted"/>
<dbReference type="GO" id="GO:0032991">
    <property type="term" value="C:protein-containing complex"/>
    <property type="evidence" value="ECO:0007669"/>
    <property type="project" value="UniProtKB-ARBA"/>
</dbReference>
<protein>
    <recommendedName>
        <fullName evidence="1">VWFA domain-containing protein</fullName>
    </recommendedName>
</protein>
<dbReference type="Pfam" id="PF13519">
    <property type="entry name" value="VWA_2"/>
    <property type="match status" value="1"/>
</dbReference>
<accession>A0AAV8YWT4</accession>
<dbReference type="Pfam" id="PF00092">
    <property type="entry name" value="VWA"/>
    <property type="match status" value="1"/>
</dbReference>
<dbReference type="InterPro" id="IPR050934">
    <property type="entry name" value="ITIH"/>
</dbReference>
<feature type="domain" description="VWFA" evidence="1">
    <location>
        <begin position="99"/>
        <end position="352"/>
    </location>
</feature>
<sequence>MQLLKVHINESRPLKFVKTPSLRSGNEISKNRKFGSFSNSDKQKQFAQYLGGKESDGLSGQFVVQYDVERDPYGGEVLLQDGYFIHFFAPSDLEPLPKHVVFVLDTSGSMGGTKLSQLKDAMKSILSELRTEDIVNIIEFNTWALVWDINNQNTSGLLGLHGNYEEPLEGLYFNKWSFHINKPHYQSKLLNLKLKLEAILSNSLTQTEREELKLPAPTPVNFETISKAKHIIDKIFATGMTNIIEGLETALYLVKVGQENNAKQTDKKYQPIVIFLTDGEPNVGMASTEQIISTVTKLNSQNNNVPIFSLSFGYGADKEFLKKLSLKNQGFTRHIYEASDASLQLQEFYKQISSPLLSNVNFKYEDEVQHVTRRHFPIYFRGSELVVAGKYKDPSLPIKVTCWGPRGPLDLRPIVAKPVTSLERLWAYLTVKQTDSAENKTELTKKALDLALKYSFVTDVTSLVVVKPNDTSAVDTEEATKVRRTKAIPTCLLRVGGGTYSQSYAGLTSSYQTSGQTYHGRADMPLPTRAYAYPQSYAGLTSSYRTSSLRSRAFYQPSAGYNVGLNRFPGYRPSLYMPSYNVGTYELGDNSLAITNNDMCLNTPLNATGVCIPLKDCTEVYSYLTDFQVYQQYFCALENR</sequence>
<dbReference type="EMBL" id="JAPWTK010000037">
    <property type="protein sequence ID" value="KAJ8955627.1"/>
    <property type="molecule type" value="Genomic_DNA"/>
</dbReference>
<dbReference type="SMART" id="SM00327">
    <property type="entry name" value="VWA"/>
    <property type="match status" value="1"/>
</dbReference>
<comment type="caution">
    <text evidence="2">The sequence shown here is derived from an EMBL/GenBank/DDBJ whole genome shotgun (WGS) entry which is preliminary data.</text>
</comment>
<dbReference type="SUPFAM" id="SSF53300">
    <property type="entry name" value="vWA-like"/>
    <property type="match status" value="1"/>
</dbReference>
<dbReference type="AlphaFoldDB" id="A0AAV8YWT4"/>
<organism evidence="2 3">
    <name type="scientific">Aromia moschata</name>
    <dbReference type="NCBI Taxonomy" id="1265417"/>
    <lineage>
        <taxon>Eukaryota</taxon>
        <taxon>Metazoa</taxon>
        <taxon>Ecdysozoa</taxon>
        <taxon>Arthropoda</taxon>
        <taxon>Hexapoda</taxon>
        <taxon>Insecta</taxon>
        <taxon>Pterygota</taxon>
        <taxon>Neoptera</taxon>
        <taxon>Endopterygota</taxon>
        <taxon>Coleoptera</taxon>
        <taxon>Polyphaga</taxon>
        <taxon>Cucujiformia</taxon>
        <taxon>Chrysomeloidea</taxon>
        <taxon>Cerambycidae</taxon>
        <taxon>Cerambycinae</taxon>
        <taxon>Callichromatini</taxon>
        <taxon>Aromia</taxon>
    </lineage>
</organism>
<dbReference type="PROSITE" id="PS50234">
    <property type="entry name" value="VWFA"/>
    <property type="match status" value="1"/>
</dbReference>
<dbReference type="InterPro" id="IPR036465">
    <property type="entry name" value="vWFA_dom_sf"/>
</dbReference>
<name>A0AAV8YWT4_9CUCU</name>
<dbReference type="PANTHER" id="PTHR10338:SF108">
    <property type="entry name" value="INTER-ALPHA-TRYPSIN INHIBITOR HEAVY CHAIN H4-LIKE PROTEIN"/>
    <property type="match status" value="1"/>
</dbReference>
<evidence type="ECO:0000313" key="3">
    <source>
        <dbReference type="Proteomes" id="UP001162162"/>
    </source>
</evidence>
<evidence type="ECO:0000313" key="2">
    <source>
        <dbReference type="EMBL" id="KAJ8955627.1"/>
    </source>
</evidence>
<dbReference type="Gene3D" id="3.40.50.410">
    <property type="entry name" value="von Willebrand factor, type A domain"/>
    <property type="match status" value="2"/>
</dbReference>
<gene>
    <name evidence="2" type="ORF">NQ318_001458</name>
</gene>
<dbReference type="InterPro" id="IPR002035">
    <property type="entry name" value="VWF_A"/>
</dbReference>
<dbReference type="PANTHER" id="PTHR10338">
    <property type="entry name" value="INTER-ALPHA-TRYPSIN INHIBITOR HEAVY CHAIN FAMILY MEMBER"/>
    <property type="match status" value="1"/>
</dbReference>
<dbReference type="Proteomes" id="UP001162162">
    <property type="component" value="Unassembled WGS sequence"/>
</dbReference>
<reference evidence="2" key="1">
    <citation type="journal article" date="2023" name="Insect Mol. Biol.">
        <title>Genome sequencing provides insights into the evolution of gene families encoding plant cell wall-degrading enzymes in longhorned beetles.</title>
        <authorList>
            <person name="Shin N.R."/>
            <person name="Okamura Y."/>
            <person name="Kirsch R."/>
            <person name="Pauchet Y."/>
        </authorList>
    </citation>
    <scope>NUCLEOTIDE SEQUENCE</scope>
    <source>
        <strain evidence="2">AMC_N1</strain>
    </source>
</reference>
<keyword evidence="3" id="KW-1185">Reference proteome</keyword>